<dbReference type="Proteomes" id="UP000011721">
    <property type="component" value="Chromosome"/>
</dbReference>
<sequence>MKVIAIIPARFESKRFPGKALTDILGKTMIQRVYEQVQKSPLIDSVYVATDSDAIRTSIEEIDGRVIMTSAQCSSGTDRVAEAARSLHLKPDDVVINIQGDQPFLKPECLNDLVRAFTKTPALTMGTLAHELTNEEEINNPNNVKVIFDRNSFAIYFSRAKIPFNRDNTDDTLYYKHIGIYAYSNLFLQEFTDLPYSSLENIEKLEQLRAIEAGYKIQVTVTEHDSPSVDDPTDIEKHTAAL</sequence>
<comment type="subcellular location">
    <subcellularLocation>
        <location evidence="5">Cytoplasm</location>
    </subcellularLocation>
    <subcellularLocation>
        <location evidence="1">Membrane</location>
    </subcellularLocation>
</comment>
<gene>
    <name evidence="5" type="primary">kdsB</name>
    <name evidence="7" type="ordered locus">UWK_02372</name>
</gene>
<evidence type="ECO:0000256" key="3">
    <source>
        <dbReference type="ARBA" id="ARBA00022695"/>
    </source>
</evidence>
<dbReference type="Gene3D" id="3.90.550.10">
    <property type="entry name" value="Spore Coat Polysaccharide Biosynthesis Protein SpsA, Chain A"/>
    <property type="match status" value="1"/>
</dbReference>
<dbReference type="PANTHER" id="PTHR42866:SF2">
    <property type="entry name" value="3-DEOXY-MANNO-OCTULOSONATE CYTIDYLYLTRANSFERASE, MITOCHONDRIAL"/>
    <property type="match status" value="1"/>
</dbReference>
<comment type="pathway">
    <text evidence="5">Nucleotide-sugar biosynthesis; CMP-3-deoxy-D-manno-octulosonate biosynthesis; CMP-3-deoxy-D-manno-octulosonate from 3-deoxy-D-manno-octulosonate and CTP: step 1/1.</text>
</comment>
<dbReference type="NCBIfam" id="TIGR00466">
    <property type="entry name" value="kdsB"/>
    <property type="match status" value="1"/>
</dbReference>
<dbReference type="NCBIfam" id="NF003950">
    <property type="entry name" value="PRK05450.1-3"/>
    <property type="match status" value="1"/>
</dbReference>
<dbReference type="RefSeq" id="WP_015404600.1">
    <property type="nucleotide sequence ID" value="NC_020304.1"/>
</dbReference>
<keyword evidence="3 5" id="KW-0548">Nucleotidyltransferase</keyword>
<protein>
    <recommendedName>
        <fullName evidence="5">3-deoxy-manno-octulosonate cytidylyltransferase</fullName>
        <ecNumber evidence="5">2.7.7.38</ecNumber>
    </recommendedName>
    <alternativeName>
        <fullName evidence="5">CMP-2-keto-3-deoxyoctulosonic acid synthase</fullName>
        <shortName evidence="5">CKS</shortName>
        <shortName evidence="5">CMP-KDO synthase</shortName>
    </alternativeName>
</protein>
<dbReference type="FunFam" id="3.90.550.10:FF:000011">
    <property type="entry name" value="3-deoxy-manno-octulosonate cytidylyltransferase"/>
    <property type="match status" value="1"/>
</dbReference>
<name>M1PB95_DESSD</name>
<evidence type="ECO:0000256" key="6">
    <source>
        <dbReference type="SAM" id="MobiDB-lite"/>
    </source>
</evidence>
<dbReference type="UniPathway" id="UPA00358">
    <property type="reaction ID" value="UER00476"/>
</dbReference>
<dbReference type="EMBL" id="CP003985">
    <property type="protein sequence ID" value="AGF78912.1"/>
    <property type="molecule type" value="Genomic_DNA"/>
</dbReference>
<evidence type="ECO:0000256" key="4">
    <source>
        <dbReference type="ARBA" id="ARBA00022985"/>
    </source>
</evidence>
<dbReference type="GO" id="GO:0009103">
    <property type="term" value="P:lipopolysaccharide biosynthetic process"/>
    <property type="evidence" value="ECO:0007669"/>
    <property type="project" value="UniProtKB-UniRule"/>
</dbReference>
<dbReference type="OrthoDB" id="9815559at2"/>
<organism evidence="7 8">
    <name type="scientific">Desulfocapsa sulfexigens (strain DSM 10523 / SB164P1)</name>
    <dbReference type="NCBI Taxonomy" id="1167006"/>
    <lineage>
        <taxon>Bacteria</taxon>
        <taxon>Pseudomonadati</taxon>
        <taxon>Thermodesulfobacteriota</taxon>
        <taxon>Desulfobulbia</taxon>
        <taxon>Desulfobulbales</taxon>
        <taxon>Desulfocapsaceae</taxon>
        <taxon>Desulfocapsa</taxon>
    </lineage>
</organism>
<evidence type="ECO:0000256" key="1">
    <source>
        <dbReference type="ARBA" id="ARBA00004370"/>
    </source>
</evidence>
<evidence type="ECO:0000256" key="2">
    <source>
        <dbReference type="ARBA" id="ARBA00022679"/>
    </source>
</evidence>
<dbReference type="GO" id="GO:0016020">
    <property type="term" value="C:membrane"/>
    <property type="evidence" value="ECO:0007669"/>
    <property type="project" value="UniProtKB-SubCell"/>
</dbReference>
<dbReference type="SUPFAM" id="SSF53448">
    <property type="entry name" value="Nucleotide-diphospho-sugar transferases"/>
    <property type="match status" value="1"/>
</dbReference>
<dbReference type="STRING" id="1167006.UWK_02372"/>
<dbReference type="InterPro" id="IPR029044">
    <property type="entry name" value="Nucleotide-diphossugar_trans"/>
</dbReference>
<dbReference type="PANTHER" id="PTHR42866">
    <property type="entry name" value="3-DEOXY-MANNO-OCTULOSONATE CYTIDYLYLTRANSFERASE"/>
    <property type="match status" value="1"/>
</dbReference>
<comment type="pathway">
    <text evidence="5">Bacterial outer membrane biogenesis; lipopolysaccharide biosynthesis.</text>
</comment>
<proteinExistence type="inferred from homology"/>
<dbReference type="InterPro" id="IPR003329">
    <property type="entry name" value="Cytidylyl_trans"/>
</dbReference>
<comment type="similarity">
    <text evidence="5">Belongs to the KdsB family.</text>
</comment>
<comment type="catalytic activity">
    <reaction evidence="5">
        <text>3-deoxy-alpha-D-manno-oct-2-ulosonate + CTP = CMP-3-deoxy-beta-D-manno-octulosonate + diphosphate</text>
        <dbReference type="Rhea" id="RHEA:23448"/>
        <dbReference type="ChEBI" id="CHEBI:33019"/>
        <dbReference type="ChEBI" id="CHEBI:37563"/>
        <dbReference type="ChEBI" id="CHEBI:85986"/>
        <dbReference type="ChEBI" id="CHEBI:85987"/>
        <dbReference type="EC" id="2.7.7.38"/>
    </reaction>
</comment>
<dbReference type="GO" id="GO:0033468">
    <property type="term" value="P:CMP-keto-3-deoxy-D-manno-octulosonic acid biosynthetic process"/>
    <property type="evidence" value="ECO:0007669"/>
    <property type="project" value="UniProtKB-UniRule"/>
</dbReference>
<comment type="function">
    <text evidence="5">Activates KDO (a required 8-carbon sugar) for incorporation into bacterial lipopolysaccharide in Gram-negative bacteria.</text>
</comment>
<reference evidence="8" key="1">
    <citation type="journal article" date="2013" name="Stand. Genomic Sci.">
        <title>Complete genome sequence of Desulfocapsa sulfexigens, a marine deltaproteobacterium specialized in disproportionating inorganic sulfur compounds.</title>
        <authorList>
            <person name="Finster K.W."/>
            <person name="Kjeldsen K.U."/>
            <person name="Kube M."/>
            <person name="Reinhardt R."/>
            <person name="Mussmann M."/>
            <person name="Amann R."/>
            <person name="Schreiber L."/>
        </authorList>
    </citation>
    <scope>NUCLEOTIDE SEQUENCE [LARGE SCALE GENOMIC DNA]</scope>
    <source>
        <strain evidence="8">DSM 10523 / SB164P1</strain>
    </source>
</reference>
<evidence type="ECO:0000313" key="7">
    <source>
        <dbReference type="EMBL" id="AGF78912.1"/>
    </source>
</evidence>
<feature type="region of interest" description="Disordered" evidence="6">
    <location>
        <begin position="223"/>
        <end position="242"/>
    </location>
</feature>
<keyword evidence="5" id="KW-0963">Cytoplasm</keyword>
<dbReference type="GO" id="GO:0008690">
    <property type="term" value="F:3-deoxy-manno-octulosonate cytidylyltransferase activity"/>
    <property type="evidence" value="ECO:0007669"/>
    <property type="project" value="UniProtKB-UniRule"/>
</dbReference>
<evidence type="ECO:0000313" key="8">
    <source>
        <dbReference type="Proteomes" id="UP000011721"/>
    </source>
</evidence>
<dbReference type="UniPathway" id="UPA00030"/>
<dbReference type="NCBIfam" id="NF003952">
    <property type="entry name" value="PRK05450.1-5"/>
    <property type="match status" value="1"/>
</dbReference>
<dbReference type="Pfam" id="PF02348">
    <property type="entry name" value="CTP_transf_3"/>
    <property type="match status" value="1"/>
</dbReference>
<dbReference type="NCBIfam" id="NF009905">
    <property type="entry name" value="PRK13368.1"/>
    <property type="match status" value="1"/>
</dbReference>
<dbReference type="EC" id="2.7.7.38" evidence="5"/>
<keyword evidence="4 5" id="KW-0448">Lipopolysaccharide biosynthesis</keyword>
<dbReference type="InterPro" id="IPR004528">
    <property type="entry name" value="KdsB"/>
</dbReference>
<dbReference type="AlphaFoldDB" id="M1PB95"/>
<dbReference type="HOGENOM" id="CLU_065038_0_1_7"/>
<dbReference type="KEGG" id="dsf:UWK_02372"/>
<keyword evidence="8" id="KW-1185">Reference proteome</keyword>
<evidence type="ECO:0000256" key="5">
    <source>
        <dbReference type="HAMAP-Rule" id="MF_00057"/>
    </source>
</evidence>
<accession>M1PB95</accession>
<dbReference type="eggNOG" id="COG1212">
    <property type="taxonomic scope" value="Bacteria"/>
</dbReference>
<dbReference type="HAMAP" id="MF_00057">
    <property type="entry name" value="KdsB"/>
    <property type="match status" value="1"/>
</dbReference>
<dbReference type="CDD" id="cd02517">
    <property type="entry name" value="CMP-KDO-Synthetase"/>
    <property type="match status" value="1"/>
</dbReference>
<keyword evidence="2 5" id="KW-0808">Transferase</keyword>
<dbReference type="GO" id="GO:0005829">
    <property type="term" value="C:cytosol"/>
    <property type="evidence" value="ECO:0007669"/>
    <property type="project" value="TreeGrafter"/>
</dbReference>
<dbReference type="PATRIC" id="fig|1167006.5.peg.2575"/>